<dbReference type="GO" id="GO:0005829">
    <property type="term" value="C:cytosol"/>
    <property type="evidence" value="ECO:0000318"/>
    <property type="project" value="GO_Central"/>
</dbReference>
<name>A0A1Y1I3C7_KLENI</name>
<dbReference type="PANTHER" id="PTHR12681:SF0">
    <property type="entry name" value="ZINC FINGER CCCH DOMAIN-CONTAINING PROTEIN 15"/>
    <property type="match status" value="1"/>
</dbReference>
<protein>
    <submittedName>
        <fullName evidence="7">Zinc finger (CCCH-type) family protein</fullName>
    </submittedName>
</protein>
<evidence type="ECO:0000256" key="5">
    <source>
        <dbReference type="SAM" id="MobiDB-lite"/>
    </source>
</evidence>
<feature type="compositionally biased region" description="Basic and acidic residues" evidence="5">
    <location>
        <begin position="306"/>
        <end position="324"/>
    </location>
</feature>
<evidence type="ECO:0000256" key="4">
    <source>
        <dbReference type="PROSITE-ProRule" id="PRU00723"/>
    </source>
</evidence>
<keyword evidence="3 4" id="KW-0862">Zinc</keyword>
<feature type="zinc finger region" description="C3H1-type" evidence="4">
    <location>
        <begin position="174"/>
        <end position="211"/>
    </location>
</feature>
<feature type="compositionally biased region" description="Basic and acidic residues" evidence="5">
    <location>
        <begin position="57"/>
        <end position="76"/>
    </location>
</feature>
<dbReference type="STRING" id="105231.A0A1Y1I3C7"/>
<evidence type="ECO:0000313" key="7">
    <source>
        <dbReference type="EMBL" id="GAQ85434.1"/>
    </source>
</evidence>
<keyword evidence="2 4" id="KW-0863">Zinc-finger</keyword>
<dbReference type="InterPro" id="IPR036855">
    <property type="entry name" value="Znf_CCCH_sf"/>
</dbReference>
<feature type="region of interest" description="Disordered" evidence="5">
    <location>
        <begin position="306"/>
        <end position="389"/>
    </location>
</feature>
<dbReference type="OrthoDB" id="278280at2759"/>
<dbReference type="AlphaFoldDB" id="A0A1Y1I3C7"/>
<dbReference type="Proteomes" id="UP000054558">
    <property type="component" value="Unassembled WGS sequence"/>
</dbReference>
<evidence type="ECO:0000259" key="6">
    <source>
        <dbReference type="PROSITE" id="PS50103"/>
    </source>
</evidence>
<proteinExistence type="predicted"/>
<gene>
    <name evidence="7" type="ORF">KFL_002350090</name>
</gene>
<feature type="compositionally biased region" description="Basic and acidic residues" evidence="5">
    <location>
        <begin position="16"/>
        <end position="29"/>
    </location>
</feature>
<accession>A0A1Y1I3C7</accession>
<dbReference type="PROSITE" id="PS50103">
    <property type="entry name" value="ZF_C3H1"/>
    <property type="match status" value="2"/>
</dbReference>
<dbReference type="PANTHER" id="PTHR12681">
    <property type="entry name" value="ZINC FINGER-CONTAINING PROTEIN P48ZNF"/>
    <property type="match status" value="1"/>
</dbReference>
<evidence type="ECO:0000256" key="1">
    <source>
        <dbReference type="ARBA" id="ARBA00022723"/>
    </source>
</evidence>
<dbReference type="GO" id="GO:0008270">
    <property type="term" value="F:zinc ion binding"/>
    <property type="evidence" value="ECO:0007669"/>
    <property type="project" value="UniProtKB-KW"/>
</dbReference>
<feature type="compositionally biased region" description="Acidic residues" evidence="5">
    <location>
        <begin position="358"/>
        <end position="374"/>
    </location>
</feature>
<sequence>MPPKSGKAAKAATKAEVAKKQKVAEDKTFGLKNKNKSKAVQQYVKNLQSSAQAVAKSKLDPNAEKDAQRKKKEAEAQREKELNELFKVAITQPKVPVGVDPKSIVCEFFRHGQCAKGFKCKFSHDLSVERKSAKIDIYHDAREDGEETMEDWDQEKLEDVVKRKAAEFSSNQNNATAIVCKFFLDAVEKKQYGWFWSCPNGKACIYRHALPAGYVLKSQMKALLEEESNKMAVEDEIEQERHKLASSTPLTAELFAEWKRKKQEKREQELAEKTAERAKNDRLSGRELFLSDASWFVDDDGAYAEYERSKEEEQRADAEAKEASDSGANGNASKSLKDDEAGPSAALSSGAVTKQELEDMFDDDDDLDPDELDELAGSVEQKVALEDTG</sequence>
<organism evidence="7 8">
    <name type="scientific">Klebsormidium nitens</name>
    <name type="common">Green alga</name>
    <name type="synonym">Ulothrix nitens</name>
    <dbReference type="NCBI Taxonomy" id="105231"/>
    <lineage>
        <taxon>Eukaryota</taxon>
        <taxon>Viridiplantae</taxon>
        <taxon>Streptophyta</taxon>
        <taxon>Klebsormidiophyceae</taxon>
        <taxon>Klebsormidiales</taxon>
        <taxon>Klebsormidiaceae</taxon>
        <taxon>Klebsormidium</taxon>
    </lineage>
</organism>
<evidence type="ECO:0000313" key="8">
    <source>
        <dbReference type="Proteomes" id="UP000054558"/>
    </source>
</evidence>
<reference evidence="7 8" key="1">
    <citation type="journal article" date="2014" name="Nat. Commun.">
        <title>Klebsormidium flaccidum genome reveals primary factors for plant terrestrial adaptation.</title>
        <authorList>
            <person name="Hori K."/>
            <person name="Maruyama F."/>
            <person name="Fujisawa T."/>
            <person name="Togashi T."/>
            <person name="Yamamoto N."/>
            <person name="Seo M."/>
            <person name="Sato S."/>
            <person name="Yamada T."/>
            <person name="Mori H."/>
            <person name="Tajima N."/>
            <person name="Moriyama T."/>
            <person name="Ikeuchi M."/>
            <person name="Watanabe M."/>
            <person name="Wada H."/>
            <person name="Kobayashi K."/>
            <person name="Saito M."/>
            <person name="Masuda T."/>
            <person name="Sasaki-Sekimoto Y."/>
            <person name="Mashiguchi K."/>
            <person name="Awai K."/>
            <person name="Shimojima M."/>
            <person name="Masuda S."/>
            <person name="Iwai M."/>
            <person name="Nobusawa T."/>
            <person name="Narise T."/>
            <person name="Kondo S."/>
            <person name="Saito H."/>
            <person name="Sato R."/>
            <person name="Murakawa M."/>
            <person name="Ihara Y."/>
            <person name="Oshima-Yamada Y."/>
            <person name="Ohtaka K."/>
            <person name="Satoh M."/>
            <person name="Sonobe K."/>
            <person name="Ishii M."/>
            <person name="Ohtani R."/>
            <person name="Kanamori-Sato M."/>
            <person name="Honoki R."/>
            <person name="Miyazaki D."/>
            <person name="Mochizuki H."/>
            <person name="Umetsu J."/>
            <person name="Higashi K."/>
            <person name="Shibata D."/>
            <person name="Kamiya Y."/>
            <person name="Sato N."/>
            <person name="Nakamura Y."/>
            <person name="Tabata S."/>
            <person name="Ida S."/>
            <person name="Kurokawa K."/>
            <person name="Ohta H."/>
        </authorList>
    </citation>
    <scope>NUCLEOTIDE SEQUENCE [LARGE SCALE GENOMIC DNA]</scope>
    <source>
        <strain evidence="7 8">NIES-2285</strain>
    </source>
</reference>
<feature type="region of interest" description="Disordered" evidence="5">
    <location>
        <begin position="1"/>
        <end position="31"/>
    </location>
</feature>
<feature type="region of interest" description="Disordered" evidence="5">
    <location>
        <begin position="52"/>
        <end position="76"/>
    </location>
</feature>
<dbReference type="EMBL" id="DF237184">
    <property type="protein sequence ID" value="GAQ85434.1"/>
    <property type="molecule type" value="Genomic_DNA"/>
</dbReference>
<feature type="domain" description="C3H1-type" evidence="6">
    <location>
        <begin position="100"/>
        <end position="127"/>
    </location>
</feature>
<evidence type="ECO:0000256" key="2">
    <source>
        <dbReference type="ARBA" id="ARBA00022771"/>
    </source>
</evidence>
<dbReference type="SUPFAM" id="SSF90229">
    <property type="entry name" value="CCCH zinc finger"/>
    <property type="match status" value="1"/>
</dbReference>
<keyword evidence="8" id="KW-1185">Reference proteome</keyword>
<keyword evidence="1 4" id="KW-0479">Metal-binding</keyword>
<feature type="zinc finger region" description="C3H1-type" evidence="4">
    <location>
        <begin position="100"/>
        <end position="127"/>
    </location>
</feature>
<evidence type="ECO:0000256" key="3">
    <source>
        <dbReference type="ARBA" id="ARBA00022833"/>
    </source>
</evidence>
<feature type="domain" description="C3H1-type" evidence="6">
    <location>
        <begin position="174"/>
        <end position="211"/>
    </location>
</feature>
<dbReference type="Gene3D" id="6.20.400.10">
    <property type="match status" value="1"/>
</dbReference>
<dbReference type="Pfam" id="PF16543">
    <property type="entry name" value="DFRP_C"/>
    <property type="match status" value="1"/>
</dbReference>
<dbReference type="InterPro" id="IPR032378">
    <property type="entry name" value="ZC3H15/TMA46_C"/>
</dbReference>
<dbReference type="SMART" id="SM00356">
    <property type="entry name" value="ZnF_C3H1"/>
    <property type="match status" value="2"/>
</dbReference>
<dbReference type="GO" id="GO:0002181">
    <property type="term" value="P:cytoplasmic translation"/>
    <property type="evidence" value="ECO:0000318"/>
    <property type="project" value="GO_Central"/>
</dbReference>
<dbReference type="OMA" id="GREMFYF"/>
<dbReference type="InterPro" id="IPR000571">
    <property type="entry name" value="Znf_CCCH"/>
</dbReference>
<dbReference type="Gene3D" id="4.10.1000.10">
    <property type="entry name" value="Zinc finger, CCCH-type"/>
    <property type="match status" value="1"/>
</dbReference>